<feature type="compositionally biased region" description="Basic and acidic residues" evidence="1">
    <location>
        <begin position="47"/>
        <end position="58"/>
    </location>
</feature>
<evidence type="ECO:0000313" key="2">
    <source>
        <dbReference type="EMBL" id="AZI42655.1"/>
    </source>
</evidence>
<evidence type="ECO:0000313" key="3">
    <source>
        <dbReference type="Proteomes" id="UP000276417"/>
    </source>
</evidence>
<dbReference type="RefSeq" id="WP_124869669.1">
    <property type="nucleotide sequence ID" value="NZ_CP034183.1"/>
</dbReference>
<organism evidence="2 3">
    <name type="scientific">Deinococcus psychrotolerans</name>
    <dbReference type="NCBI Taxonomy" id="2489213"/>
    <lineage>
        <taxon>Bacteria</taxon>
        <taxon>Thermotogati</taxon>
        <taxon>Deinococcota</taxon>
        <taxon>Deinococci</taxon>
        <taxon>Deinococcales</taxon>
        <taxon>Deinococcaceae</taxon>
        <taxon>Deinococcus</taxon>
    </lineage>
</organism>
<dbReference type="AlphaFoldDB" id="A0A3G8YCD5"/>
<dbReference type="OrthoDB" id="72347at2"/>
<sequence length="66" mass="6819">MTNKAEGGLPDGYSGESDTTPDATIQEGMQGGTGEMDANGLAPDFDSGEKMEELKENLGSEYGADT</sequence>
<evidence type="ECO:0000256" key="1">
    <source>
        <dbReference type="SAM" id="MobiDB-lite"/>
    </source>
</evidence>
<name>A0A3G8YCD5_9DEIO</name>
<dbReference type="Proteomes" id="UP000276417">
    <property type="component" value="Chromosome 1"/>
</dbReference>
<dbReference type="EMBL" id="CP034183">
    <property type="protein sequence ID" value="AZI42655.1"/>
    <property type="molecule type" value="Genomic_DNA"/>
</dbReference>
<reference evidence="2 3" key="1">
    <citation type="submission" date="2018-11" db="EMBL/GenBank/DDBJ databases">
        <title>Deinococcus shelandsis sp. nov., isolated from South Shetland Islands soil of Antarctica.</title>
        <authorList>
            <person name="Tian J."/>
        </authorList>
    </citation>
    <scope>NUCLEOTIDE SEQUENCE [LARGE SCALE GENOMIC DNA]</scope>
    <source>
        <strain evidence="2 3">S14-83T</strain>
    </source>
</reference>
<protein>
    <submittedName>
        <fullName evidence="2">Uncharacterized protein</fullName>
    </submittedName>
</protein>
<feature type="region of interest" description="Disordered" evidence="1">
    <location>
        <begin position="1"/>
        <end position="66"/>
    </location>
</feature>
<gene>
    <name evidence="2" type="ORF">EHF33_07740</name>
</gene>
<keyword evidence="3" id="KW-1185">Reference proteome</keyword>
<proteinExistence type="predicted"/>
<accession>A0A3G8YCD5</accession>
<dbReference type="KEGG" id="dph:EHF33_07740"/>